<dbReference type="GO" id="GO:0000160">
    <property type="term" value="P:phosphorelay signal transduction system"/>
    <property type="evidence" value="ECO:0007669"/>
    <property type="project" value="InterPro"/>
</dbReference>
<gene>
    <name evidence="4" type="ordered locus">Metev_2337</name>
</gene>
<dbReference type="PANTHER" id="PTHR44591">
    <property type="entry name" value="STRESS RESPONSE REGULATOR PROTEIN 1"/>
    <property type="match status" value="1"/>
</dbReference>
<protein>
    <submittedName>
        <fullName evidence="4">Response regulator receiver protein</fullName>
    </submittedName>
</protein>
<reference evidence="4 5" key="1">
    <citation type="submission" date="2010-06" db="EMBL/GenBank/DDBJ databases">
        <title>Complete sequence plasmid of Methanohalobium evestigatum Z-7303.</title>
        <authorList>
            <consortium name="US DOE Joint Genome Institute"/>
            <person name="Lucas S."/>
            <person name="Copeland A."/>
            <person name="Lapidus A."/>
            <person name="Cheng J.-F."/>
            <person name="Bruce D."/>
            <person name="Goodwin L."/>
            <person name="Pitluck S."/>
            <person name="Saunders E."/>
            <person name="Detter J.C."/>
            <person name="Han C."/>
            <person name="Tapia R."/>
            <person name="Land M."/>
            <person name="Hauser L."/>
            <person name="Kyrpides N."/>
            <person name="Mikhailova N."/>
            <person name="Sieprawska-Lupa M."/>
            <person name="Whitman W.B."/>
            <person name="Anderson I."/>
            <person name="Woyke T."/>
        </authorList>
    </citation>
    <scope>NUCLEOTIDE SEQUENCE [LARGE SCALE GENOMIC DNA]</scope>
    <source>
        <strain evidence="5">ATCC BAA-1072 / DSM 3721 / NBRC 107634 / OCM 161 / Z-7303</strain>
        <plasmid evidence="5">Plasmid pMETEV01</plasmid>
    </source>
</reference>
<evidence type="ECO:0000313" key="5">
    <source>
        <dbReference type="Proteomes" id="UP000000391"/>
    </source>
</evidence>
<evidence type="ECO:0000259" key="3">
    <source>
        <dbReference type="PROSITE" id="PS50110"/>
    </source>
</evidence>
<dbReference type="InterPro" id="IPR001789">
    <property type="entry name" value="Sig_transdc_resp-reg_receiver"/>
</dbReference>
<evidence type="ECO:0000313" key="4">
    <source>
        <dbReference type="EMBL" id="ADI75149.1"/>
    </source>
</evidence>
<accession>D7EC27</accession>
<name>D7EC27_METEZ</name>
<dbReference type="AlphaFoldDB" id="D7EC27"/>
<dbReference type="EMBL" id="CP002070">
    <property type="protein sequence ID" value="ADI75149.1"/>
    <property type="molecule type" value="Genomic_DNA"/>
</dbReference>
<dbReference type="SUPFAM" id="SSF52172">
    <property type="entry name" value="CheY-like"/>
    <property type="match status" value="1"/>
</dbReference>
<proteinExistence type="predicted"/>
<sequence length="123" mass="14043">MVDQSILIVEDDKCNRDLISDILDLEGYYIDTAIDGEEALRKTKNKKYELIILDIKLPKLNGCDLLSEFRKCPETKNTPIIVLTAHAMRGDKEKFESLGCDEYLSKPIDVTKFTKVVNNYVKA</sequence>
<dbReference type="PROSITE" id="PS50110">
    <property type="entry name" value="RESPONSE_REGULATORY"/>
    <property type="match status" value="1"/>
</dbReference>
<dbReference type="Gene3D" id="3.40.50.2300">
    <property type="match status" value="1"/>
</dbReference>
<feature type="modified residue" description="4-aspartylphosphate" evidence="2">
    <location>
        <position position="54"/>
    </location>
</feature>
<dbReference type="KEGG" id="mev:Metev_2337"/>
<evidence type="ECO:0000256" key="1">
    <source>
        <dbReference type="ARBA" id="ARBA00022553"/>
    </source>
</evidence>
<evidence type="ECO:0000256" key="2">
    <source>
        <dbReference type="PROSITE-ProRule" id="PRU00169"/>
    </source>
</evidence>
<dbReference type="HOGENOM" id="CLU_000445_69_17_2"/>
<keyword evidence="4" id="KW-0614">Plasmid</keyword>
<keyword evidence="5" id="KW-1185">Reference proteome</keyword>
<keyword evidence="1 2" id="KW-0597">Phosphoprotein</keyword>
<dbReference type="InterPro" id="IPR050595">
    <property type="entry name" value="Bact_response_regulator"/>
</dbReference>
<geneLocation type="plasmid" evidence="4 5">
    <name>pMETEV01</name>
</geneLocation>
<dbReference type="SMART" id="SM00448">
    <property type="entry name" value="REC"/>
    <property type="match status" value="1"/>
</dbReference>
<dbReference type="InterPro" id="IPR011006">
    <property type="entry name" value="CheY-like_superfamily"/>
</dbReference>
<organism evidence="4 5">
    <name type="scientific">Methanohalobium evestigatum (strain ATCC BAA-1072 / DSM 3721 / NBRC 107634 / OCM 161 / Z-7303)</name>
    <dbReference type="NCBI Taxonomy" id="644295"/>
    <lineage>
        <taxon>Archaea</taxon>
        <taxon>Methanobacteriati</taxon>
        <taxon>Methanobacteriota</taxon>
        <taxon>Stenosarchaea group</taxon>
        <taxon>Methanomicrobia</taxon>
        <taxon>Methanosarcinales</taxon>
        <taxon>Methanosarcinaceae</taxon>
        <taxon>Methanohalobium</taxon>
    </lineage>
</organism>
<dbReference type="RefSeq" id="WP_013195714.1">
    <property type="nucleotide sequence ID" value="NC_014254.1"/>
</dbReference>
<dbReference type="OrthoDB" id="9652at2157"/>
<dbReference type="PANTHER" id="PTHR44591:SF3">
    <property type="entry name" value="RESPONSE REGULATORY DOMAIN-CONTAINING PROTEIN"/>
    <property type="match status" value="1"/>
</dbReference>
<dbReference type="Proteomes" id="UP000000391">
    <property type="component" value="Plasmid pMETEV01"/>
</dbReference>
<dbReference type="Pfam" id="PF00072">
    <property type="entry name" value="Response_reg"/>
    <property type="match status" value="1"/>
</dbReference>
<feature type="domain" description="Response regulatory" evidence="3">
    <location>
        <begin position="5"/>
        <end position="121"/>
    </location>
</feature>
<dbReference type="GeneID" id="9347994"/>